<dbReference type="PIRSF" id="PIRSF005357">
    <property type="entry name" value="UCP005357"/>
    <property type="match status" value="1"/>
</dbReference>
<dbReference type="InterPro" id="IPR007152">
    <property type="entry name" value="DUF354"/>
</dbReference>
<dbReference type="Pfam" id="PF04007">
    <property type="entry name" value="DUF354"/>
    <property type="match status" value="1"/>
</dbReference>
<gene>
    <name evidence="1" type="ORF">ENO77_02790</name>
</gene>
<accession>A0A7C2ZM02</accession>
<sequence>MTRSVWLDALTPKQAMLLGTIAKRLAERGFDVILTARNYDYTVAVLRNMGLSFLAIGGYSDTLTGKIIEESSRIKNIVETIGDRFDVAIAYPNPVAARVAFGLGKPYIALTDSPHSEFASRLSLPLAEYVVFSRCIPSAEIEQYVYRRKVKLVQYNGVDEVEWLRDAKPSPSYVKSLGLEPYTYVLARPPEIKASYYRYKHVRELFEHLLYRVLELGLKLLYLPRYADDALARQLQARKDVVIPPATQGVIGYHVAYYALAVITGGGTLAREAALLGTPGISLFPEELYVDTCLQRLGLPLIRCRETVECIERMLSCIKEPEKYRETSLAILRSFERPSEAVLKILSGDVA</sequence>
<comment type="caution">
    <text evidence="1">The sequence shown here is derived from an EMBL/GenBank/DDBJ whole genome shotgun (WGS) entry which is preliminary data.</text>
</comment>
<dbReference type="EMBL" id="DSGT01000008">
    <property type="protein sequence ID" value="HEW53082.1"/>
    <property type="molecule type" value="Genomic_DNA"/>
</dbReference>
<organism evidence="1">
    <name type="scientific">Ignisphaera aggregans</name>
    <dbReference type="NCBI Taxonomy" id="334771"/>
    <lineage>
        <taxon>Archaea</taxon>
        <taxon>Thermoproteota</taxon>
        <taxon>Thermoprotei</taxon>
        <taxon>Desulfurococcales</taxon>
        <taxon>Desulfurococcaceae</taxon>
        <taxon>Ignisphaera</taxon>
    </lineage>
</organism>
<dbReference type="PANTHER" id="PTHR39662">
    <property type="entry name" value="DUF354 DOMAIN-CONTAINING PROTEIN-RELATED"/>
    <property type="match status" value="1"/>
</dbReference>
<reference evidence="1" key="1">
    <citation type="journal article" date="2020" name="mSystems">
        <title>Genome- and Community-Level Interaction Insights into Carbon Utilization and Element Cycling Functions of Hydrothermarchaeota in Hydrothermal Sediment.</title>
        <authorList>
            <person name="Zhou Z."/>
            <person name="Liu Y."/>
            <person name="Xu W."/>
            <person name="Pan J."/>
            <person name="Luo Z.H."/>
            <person name="Li M."/>
        </authorList>
    </citation>
    <scope>NUCLEOTIDE SEQUENCE [LARGE SCALE GENOMIC DNA]</scope>
    <source>
        <strain evidence="1">SpSt-16</strain>
    </source>
</reference>
<proteinExistence type="predicted"/>
<name>A0A7C2ZM02_9CREN</name>
<evidence type="ECO:0000313" key="1">
    <source>
        <dbReference type="EMBL" id="HEW53082.1"/>
    </source>
</evidence>
<dbReference type="AlphaFoldDB" id="A0A7C2ZM02"/>
<protein>
    <submittedName>
        <fullName evidence="1">DUF354 domain-containing protein</fullName>
    </submittedName>
</protein>
<dbReference type="SUPFAM" id="SSF53756">
    <property type="entry name" value="UDP-Glycosyltransferase/glycogen phosphorylase"/>
    <property type="match status" value="1"/>
</dbReference>
<dbReference type="PANTHER" id="PTHR39662:SF1">
    <property type="entry name" value="DUF354 DOMAIN-CONTAINING PROTEIN"/>
    <property type="match status" value="1"/>
</dbReference>